<dbReference type="RefSeq" id="WP_059175478.1">
    <property type="nucleotide sequence ID" value="NZ_BCNO01000001.1"/>
</dbReference>
<dbReference type="GO" id="GO:0005524">
    <property type="term" value="F:ATP binding"/>
    <property type="evidence" value="ECO:0007669"/>
    <property type="project" value="UniProtKB-KW"/>
</dbReference>
<accession>A0A0U9HLK5</accession>
<comment type="similarity">
    <text evidence="3">Belongs to the MoxR family.</text>
</comment>
<sequence length="309" mass="34571">MIEKIKNQKILQIIESLQNCLQGKEKAIILSLIAIFSKGHLLIEDFPGLGKTSLAVAISKVLGLSFGRIQCTNDLLPTDITGLSIYNKNTGEFEFKAGPIFNNIVLVDEINRATPKTQSALLEAMAEEQVTVDGKTYKLPKPFFVIATQNPVEIYGTFPLPESQLDRFMMKISIGYPDKESEKQILKGGSSRESLYKITAAIEKDEILKIQDEIKQIYVSDKIINWIIDFVNTTRQDNRILLGISTRAALALTVTAKAYAYFCGRDYVIPEDVKEMIPFVVPHRIILKEETTSKQEVISSILQSISTPP</sequence>
<comment type="caution">
    <text evidence="6">The sequence shown here is derived from an EMBL/GenBank/DDBJ whole genome shotgun (WGS) entry which is preliminary data.</text>
</comment>
<dbReference type="InterPro" id="IPR011703">
    <property type="entry name" value="ATPase_AAA-3"/>
</dbReference>
<dbReference type="InterPro" id="IPR050764">
    <property type="entry name" value="CbbQ/NirQ/NorQ/GpvN"/>
</dbReference>
<dbReference type="PANTHER" id="PTHR42759">
    <property type="entry name" value="MOXR FAMILY PROTEIN"/>
    <property type="match status" value="1"/>
</dbReference>
<evidence type="ECO:0000313" key="6">
    <source>
        <dbReference type="EMBL" id="GAQ93991.1"/>
    </source>
</evidence>
<dbReference type="Pfam" id="PF07726">
    <property type="entry name" value="AAA_3"/>
    <property type="match status" value="1"/>
</dbReference>
<keyword evidence="1" id="KW-0547">Nucleotide-binding</keyword>
<evidence type="ECO:0000259" key="4">
    <source>
        <dbReference type="Pfam" id="PF07726"/>
    </source>
</evidence>
<dbReference type="Gene3D" id="1.10.8.80">
    <property type="entry name" value="Magnesium chelatase subunit I, C-Terminal domain"/>
    <property type="match status" value="1"/>
</dbReference>
<name>A0A0U9HLK5_9BACT</name>
<dbReference type="PIRSF" id="PIRSF002849">
    <property type="entry name" value="AAA_ATPase_chaperone_MoxR_prd"/>
    <property type="match status" value="1"/>
</dbReference>
<evidence type="ECO:0000313" key="7">
    <source>
        <dbReference type="Proteomes" id="UP000054976"/>
    </source>
</evidence>
<dbReference type="Proteomes" id="UP000054976">
    <property type="component" value="Unassembled WGS sequence"/>
</dbReference>
<dbReference type="SUPFAM" id="SSF52540">
    <property type="entry name" value="P-loop containing nucleoside triphosphate hydrolases"/>
    <property type="match status" value="1"/>
</dbReference>
<gene>
    <name evidence="6" type="ORF">TAGGR_1156</name>
</gene>
<dbReference type="GO" id="GO:0016887">
    <property type="term" value="F:ATP hydrolysis activity"/>
    <property type="evidence" value="ECO:0007669"/>
    <property type="project" value="InterPro"/>
</dbReference>
<dbReference type="InterPro" id="IPR027417">
    <property type="entry name" value="P-loop_NTPase"/>
</dbReference>
<dbReference type="Pfam" id="PF17863">
    <property type="entry name" value="AAA_lid_2"/>
    <property type="match status" value="1"/>
</dbReference>
<dbReference type="STRING" id="86166.TAGGR_1156"/>
<evidence type="ECO:0000256" key="1">
    <source>
        <dbReference type="ARBA" id="ARBA00022741"/>
    </source>
</evidence>
<organism evidence="6 7">
    <name type="scientific">Thermodesulfovibrio aggregans</name>
    <dbReference type="NCBI Taxonomy" id="86166"/>
    <lineage>
        <taxon>Bacteria</taxon>
        <taxon>Pseudomonadati</taxon>
        <taxon>Nitrospirota</taxon>
        <taxon>Thermodesulfovibrionia</taxon>
        <taxon>Thermodesulfovibrionales</taxon>
        <taxon>Thermodesulfovibrionaceae</taxon>
        <taxon>Thermodesulfovibrio</taxon>
    </lineage>
</organism>
<feature type="domain" description="ATPase AAA-3" evidence="4">
    <location>
        <begin position="40"/>
        <end position="170"/>
    </location>
</feature>
<dbReference type="FunFam" id="3.40.50.300:FF:000640">
    <property type="entry name" value="MoxR family ATPase"/>
    <property type="match status" value="1"/>
</dbReference>
<keyword evidence="2" id="KW-0067">ATP-binding</keyword>
<dbReference type="OrthoDB" id="9808397at2"/>
<feature type="domain" description="ChlI/MoxR AAA lid" evidence="5">
    <location>
        <begin position="234"/>
        <end position="299"/>
    </location>
</feature>
<evidence type="ECO:0000256" key="2">
    <source>
        <dbReference type="ARBA" id="ARBA00022840"/>
    </source>
</evidence>
<dbReference type="AlphaFoldDB" id="A0A0U9HLK5"/>
<reference evidence="7" key="1">
    <citation type="submission" date="2016-01" db="EMBL/GenBank/DDBJ databases">
        <title>Draft genome sequence of Thermodesulfovibrio aggregans strain TGE-P1.</title>
        <authorList>
            <person name="Sekiguchi Y."/>
            <person name="Ohashi A."/>
            <person name="Matsuura N."/>
            <person name="Tourlousse M.D."/>
        </authorList>
    </citation>
    <scope>NUCLEOTIDE SEQUENCE [LARGE SCALE GENOMIC DNA]</scope>
    <source>
        <strain evidence="7">TGE-P1</strain>
    </source>
</reference>
<keyword evidence="7" id="KW-1185">Reference proteome</keyword>
<evidence type="ECO:0000259" key="5">
    <source>
        <dbReference type="Pfam" id="PF17863"/>
    </source>
</evidence>
<dbReference type="InterPro" id="IPR041628">
    <property type="entry name" value="ChlI/MoxR_AAA_lid"/>
</dbReference>
<protein>
    <submittedName>
        <fullName evidence="6">MoxR-like ATPase</fullName>
    </submittedName>
</protein>
<evidence type="ECO:0000256" key="3">
    <source>
        <dbReference type="ARBA" id="ARBA00061607"/>
    </source>
</evidence>
<dbReference type="Gene3D" id="3.40.50.300">
    <property type="entry name" value="P-loop containing nucleotide triphosphate hydrolases"/>
    <property type="match status" value="1"/>
</dbReference>
<proteinExistence type="inferred from homology"/>
<dbReference type="EMBL" id="BCNO01000001">
    <property type="protein sequence ID" value="GAQ93991.1"/>
    <property type="molecule type" value="Genomic_DNA"/>
</dbReference>
<dbReference type="PANTHER" id="PTHR42759:SF5">
    <property type="entry name" value="METHANOL DEHYDROGENASE REGULATOR"/>
    <property type="match status" value="1"/>
</dbReference>